<dbReference type="GO" id="GO:0005975">
    <property type="term" value="P:carbohydrate metabolic process"/>
    <property type="evidence" value="ECO:0007669"/>
    <property type="project" value="InterPro"/>
</dbReference>
<dbReference type="InterPro" id="IPR012341">
    <property type="entry name" value="6hp_glycosidase-like_sf"/>
</dbReference>
<evidence type="ECO:0000313" key="1">
    <source>
        <dbReference type="EMBL" id="KRM78622.1"/>
    </source>
</evidence>
<protein>
    <submittedName>
        <fullName evidence="1">Uncharacterized protein</fullName>
    </submittedName>
</protein>
<dbReference type="OrthoDB" id="2064370at2"/>
<evidence type="ECO:0000313" key="2">
    <source>
        <dbReference type="Proteomes" id="UP000051813"/>
    </source>
</evidence>
<sequence>MKFIEKMLKAQIAPFSHIGVKNGESYTLNTSSYYAQDLTENDLFFDVGNQKSLANFRPNGSIECLTFYQGNWRTEEKPGVWVNKGIRQTKDITFSLNVNGRVYLLAKADHDRDIDVVNDVMTRIQHYYHELSVTELPFCPILEDNTRLSMCIVPFFVKNISANVLHVALNEPPLFRSKYSDQQNINIILKKSTLTLQPGESGVLSLALVDPSCTNDLILFKQNDDIVWLKQTYMYYSNFFTNLKMKQTELTHMVRRAAYQSLLSLAMDASGKIVGSNWGSFPATSRIWNKDMYYACLPTVWMDKELCQKSILWFDTFGVKQVGSKFHGGVMHSIGNTLSAALLSGLYFQYNDDLNFFRAHSELVDHMVSLVRLILSKRPNQDHALCHSDWVSDAYALGDFHTGSNICLWSAINGLLPILTSLGRYSEVEYFQTISKNIKNEIDNFLTVSGKFGKQWLEGRNIHGDYHASSTLQYEKPIQDQGLIFLNYMIHNHQIDLMMHDGEESDTTLAPIYNFVKLDNSVYRATMKFTGSVHNPTYVSKIDGISWGEESGATFPGFISIMMGHSDDGQLNAQLNKLVNLTDLDGSWWWWPYPLNPSRKEVVRNLGCGKCGWASGMFISLMITQLLGVSRKNNMISVHPTIDCFSWENIPIGSDRISLTVTPSSIEVVNVGVQNITLFCQGQKKKLAVGKVISYERKINNGIIK</sequence>
<dbReference type="SUPFAM" id="SSF48208">
    <property type="entry name" value="Six-hairpin glycosidases"/>
    <property type="match status" value="1"/>
</dbReference>
<dbReference type="InterPro" id="IPR008928">
    <property type="entry name" value="6-hairpin_glycosidase_sf"/>
</dbReference>
<dbReference type="PATRIC" id="fig|1423738.3.peg.432"/>
<organism evidence="1 2">
    <name type="scientific">Lapidilactobacillus dextrinicus DSM 20335</name>
    <dbReference type="NCBI Taxonomy" id="1423738"/>
    <lineage>
        <taxon>Bacteria</taxon>
        <taxon>Bacillati</taxon>
        <taxon>Bacillota</taxon>
        <taxon>Bacilli</taxon>
        <taxon>Lactobacillales</taxon>
        <taxon>Lactobacillaceae</taxon>
        <taxon>Lapidilactobacillus</taxon>
    </lineage>
</organism>
<gene>
    <name evidence="1" type="ORF">FC84_GL000422</name>
</gene>
<name>A0A0R2BGI7_9LACO</name>
<accession>A0A0R2BGI7</accession>
<reference evidence="1 2" key="1">
    <citation type="journal article" date="2015" name="Genome Announc.">
        <title>Expanding the biotechnology potential of lactobacilli through comparative genomics of 213 strains and associated genera.</title>
        <authorList>
            <person name="Sun Z."/>
            <person name="Harris H.M."/>
            <person name="McCann A."/>
            <person name="Guo C."/>
            <person name="Argimon S."/>
            <person name="Zhang W."/>
            <person name="Yang X."/>
            <person name="Jeffery I.B."/>
            <person name="Cooney J.C."/>
            <person name="Kagawa T.F."/>
            <person name="Liu W."/>
            <person name="Song Y."/>
            <person name="Salvetti E."/>
            <person name="Wrobel A."/>
            <person name="Rasinkangas P."/>
            <person name="Parkhill J."/>
            <person name="Rea M.C."/>
            <person name="O'Sullivan O."/>
            <person name="Ritari J."/>
            <person name="Douillard F.P."/>
            <person name="Paul Ross R."/>
            <person name="Yang R."/>
            <person name="Briner A.E."/>
            <person name="Felis G.E."/>
            <person name="de Vos W.M."/>
            <person name="Barrangou R."/>
            <person name="Klaenhammer T.R."/>
            <person name="Caufield P.W."/>
            <person name="Cui Y."/>
            <person name="Zhang H."/>
            <person name="O'Toole P.W."/>
        </authorList>
    </citation>
    <scope>NUCLEOTIDE SEQUENCE [LARGE SCALE GENOMIC DNA]</scope>
    <source>
        <strain evidence="1 2">DSM 20335</strain>
    </source>
</reference>
<comment type="caution">
    <text evidence="1">The sequence shown here is derived from an EMBL/GenBank/DDBJ whole genome shotgun (WGS) entry which is preliminary data.</text>
</comment>
<dbReference type="EMBL" id="AYYK01000014">
    <property type="protein sequence ID" value="KRM78622.1"/>
    <property type="molecule type" value="Genomic_DNA"/>
</dbReference>
<keyword evidence="2" id="KW-1185">Reference proteome</keyword>
<dbReference type="STRING" id="1423738.FC84_GL000422"/>
<dbReference type="AlphaFoldDB" id="A0A0R2BGI7"/>
<dbReference type="Proteomes" id="UP000051813">
    <property type="component" value="Unassembled WGS sequence"/>
</dbReference>
<dbReference type="Gene3D" id="1.50.10.10">
    <property type="match status" value="1"/>
</dbReference>
<dbReference type="RefSeq" id="WP_057757054.1">
    <property type="nucleotide sequence ID" value="NZ_AYYK01000014.1"/>
</dbReference>
<proteinExistence type="predicted"/>